<reference evidence="2" key="1">
    <citation type="submission" date="2022-11" db="EMBL/GenBank/DDBJ databases">
        <title>Minimal conservation of predation-associated metabolite biosynthetic gene clusters underscores biosynthetic potential of Myxococcota including descriptions for ten novel species: Archangium lansinium sp. nov., Myxococcus landrumus sp. nov., Nannocystis bai.</title>
        <authorList>
            <person name="Ahearne A."/>
            <person name="Stevens C."/>
            <person name="Dowd S."/>
        </authorList>
    </citation>
    <scope>NUCLEOTIDE SEQUENCE</scope>
    <source>
        <strain evidence="2">Fl3</strain>
    </source>
</reference>
<accession>A0ABY7H000</accession>
<evidence type="ECO:0008006" key="4">
    <source>
        <dbReference type="Google" id="ProtNLM"/>
    </source>
</evidence>
<evidence type="ECO:0000313" key="3">
    <source>
        <dbReference type="Proteomes" id="UP001164459"/>
    </source>
</evidence>
<feature type="signal peptide" evidence="1">
    <location>
        <begin position="1"/>
        <end position="27"/>
    </location>
</feature>
<dbReference type="RefSeq" id="WP_269034935.1">
    <property type="nucleotide sequence ID" value="NZ_CP114040.1"/>
</dbReference>
<organism evidence="2 3">
    <name type="scientific">Nannocystis punicea</name>
    <dbReference type="NCBI Taxonomy" id="2995304"/>
    <lineage>
        <taxon>Bacteria</taxon>
        <taxon>Pseudomonadati</taxon>
        <taxon>Myxococcota</taxon>
        <taxon>Polyangia</taxon>
        <taxon>Nannocystales</taxon>
        <taxon>Nannocystaceae</taxon>
        <taxon>Nannocystis</taxon>
    </lineage>
</organism>
<gene>
    <name evidence="2" type="ORF">O0S08_40885</name>
</gene>
<dbReference type="EMBL" id="CP114040">
    <property type="protein sequence ID" value="WAS92578.1"/>
    <property type="molecule type" value="Genomic_DNA"/>
</dbReference>
<keyword evidence="3" id="KW-1185">Reference proteome</keyword>
<evidence type="ECO:0000313" key="2">
    <source>
        <dbReference type="EMBL" id="WAS92578.1"/>
    </source>
</evidence>
<evidence type="ECO:0000256" key="1">
    <source>
        <dbReference type="SAM" id="SignalP"/>
    </source>
</evidence>
<dbReference type="Proteomes" id="UP001164459">
    <property type="component" value="Chromosome"/>
</dbReference>
<sequence>MTITYRITHRSFRMFALALPFALLATACDDPAQEAELAALDDVEASDKLAAEEAEEAEAAEAAAGGLADQDIDALTDRPDPAKGFATLCCDITFPTIFNPNARLSTLASEGCSIGTNIPSGALIQYTVTHYFGSPAPFIGNTSGPLANNSTKLIPLSHTGSLDALDCSAFAVW</sequence>
<feature type="chain" id="PRO_5045740445" description="Lipoprotein" evidence="1">
    <location>
        <begin position="28"/>
        <end position="173"/>
    </location>
</feature>
<dbReference type="PROSITE" id="PS51257">
    <property type="entry name" value="PROKAR_LIPOPROTEIN"/>
    <property type="match status" value="1"/>
</dbReference>
<name>A0ABY7H000_9BACT</name>
<keyword evidence="1" id="KW-0732">Signal</keyword>
<proteinExistence type="predicted"/>
<protein>
    <recommendedName>
        <fullName evidence="4">Lipoprotein</fullName>
    </recommendedName>
</protein>